<dbReference type="InterPro" id="IPR046778">
    <property type="entry name" value="UPF0758_N"/>
</dbReference>
<organism evidence="8 9">
    <name type="scientific">Jejuia pallidilutea</name>
    <dbReference type="NCBI Taxonomy" id="504487"/>
    <lineage>
        <taxon>Bacteria</taxon>
        <taxon>Pseudomonadati</taxon>
        <taxon>Bacteroidota</taxon>
        <taxon>Flavobacteriia</taxon>
        <taxon>Flavobacteriales</taxon>
        <taxon>Flavobacteriaceae</taxon>
        <taxon>Jejuia</taxon>
    </lineage>
</organism>
<dbReference type="Gene3D" id="3.40.140.10">
    <property type="entry name" value="Cytidine Deaminase, domain 2"/>
    <property type="match status" value="1"/>
</dbReference>
<dbReference type="EMBL" id="PVEO01000012">
    <property type="protein sequence ID" value="PQV45704.1"/>
    <property type="molecule type" value="Genomic_DNA"/>
</dbReference>
<dbReference type="Pfam" id="PF20582">
    <property type="entry name" value="UPF0758_N"/>
    <property type="match status" value="1"/>
</dbReference>
<dbReference type="InterPro" id="IPR020891">
    <property type="entry name" value="UPF0758_CS"/>
</dbReference>
<reference evidence="8 9" key="1">
    <citation type="submission" date="2018-02" db="EMBL/GenBank/DDBJ databases">
        <title>Genomic Encyclopedia of Archaeal and Bacterial Type Strains, Phase II (KMG-II): from individual species to whole genera.</title>
        <authorList>
            <person name="Goeker M."/>
        </authorList>
    </citation>
    <scope>NUCLEOTIDE SEQUENCE [LARGE SCALE GENOMIC DNA]</scope>
    <source>
        <strain evidence="8 9">DSM 21165</strain>
    </source>
</reference>
<comment type="caution">
    <text evidence="8">The sequence shown here is derived from an EMBL/GenBank/DDBJ whole genome shotgun (WGS) entry which is preliminary data.</text>
</comment>
<gene>
    <name evidence="8" type="ORF">CLV33_11248</name>
</gene>
<evidence type="ECO:0000256" key="5">
    <source>
        <dbReference type="ARBA" id="ARBA00023049"/>
    </source>
</evidence>
<dbReference type="NCBIfam" id="NF000642">
    <property type="entry name" value="PRK00024.1"/>
    <property type="match status" value="1"/>
</dbReference>
<evidence type="ECO:0000256" key="6">
    <source>
        <dbReference type="RuleBase" id="RU003797"/>
    </source>
</evidence>
<keyword evidence="3" id="KW-0378">Hydrolase</keyword>
<evidence type="ECO:0000256" key="4">
    <source>
        <dbReference type="ARBA" id="ARBA00022833"/>
    </source>
</evidence>
<dbReference type="Pfam" id="PF04002">
    <property type="entry name" value="RadC"/>
    <property type="match status" value="1"/>
</dbReference>
<dbReference type="PROSITE" id="PS50249">
    <property type="entry name" value="MPN"/>
    <property type="match status" value="1"/>
</dbReference>
<name>A0A362WX33_9FLAO</name>
<comment type="similarity">
    <text evidence="6">Belongs to the UPF0758 family.</text>
</comment>
<evidence type="ECO:0000256" key="2">
    <source>
        <dbReference type="ARBA" id="ARBA00022723"/>
    </source>
</evidence>
<feature type="domain" description="MPN" evidence="7">
    <location>
        <begin position="110"/>
        <end position="232"/>
    </location>
</feature>
<dbReference type="GO" id="GO:0046872">
    <property type="term" value="F:metal ion binding"/>
    <property type="evidence" value="ECO:0007669"/>
    <property type="project" value="UniProtKB-KW"/>
</dbReference>
<dbReference type="AlphaFoldDB" id="A0A362WX33"/>
<dbReference type="RefSeq" id="WP_105474678.1">
    <property type="nucleotide sequence ID" value="NZ_PVEO01000012.1"/>
</dbReference>
<proteinExistence type="inferred from homology"/>
<evidence type="ECO:0000313" key="8">
    <source>
        <dbReference type="EMBL" id="PQV45704.1"/>
    </source>
</evidence>
<dbReference type="NCBIfam" id="TIGR00608">
    <property type="entry name" value="radc"/>
    <property type="match status" value="1"/>
</dbReference>
<evidence type="ECO:0000256" key="1">
    <source>
        <dbReference type="ARBA" id="ARBA00022670"/>
    </source>
</evidence>
<dbReference type="PROSITE" id="PS01302">
    <property type="entry name" value="UPF0758"/>
    <property type="match status" value="1"/>
</dbReference>
<keyword evidence="4" id="KW-0862">Zinc</keyword>
<evidence type="ECO:0000256" key="3">
    <source>
        <dbReference type="ARBA" id="ARBA00022801"/>
    </source>
</evidence>
<protein>
    <submittedName>
        <fullName evidence="8">DNA repair protein RadC</fullName>
    </submittedName>
</protein>
<dbReference type="CDD" id="cd08071">
    <property type="entry name" value="MPN_DUF2466"/>
    <property type="match status" value="1"/>
</dbReference>
<dbReference type="PANTHER" id="PTHR30471">
    <property type="entry name" value="DNA REPAIR PROTEIN RADC"/>
    <property type="match status" value="1"/>
</dbReference>
<evidence type="ECO:0000259" key="7">
    <source>
        <dbReference type="PROSITE" id="PS50249"/>
    </source>
</evidence>
<sequence length="232" mass="25455">MTEKKTSFSIKNWNQDDQPREKLLYKGKSALSDAELVAILIGSGNREESAVALCKRILASVDNNLSELGKLSIKQLMAFKGIGEAKAITIAAALELGRRRRGEEALEKKRITSSASVFELMQPVIGELEHEEFWIVYLNNSNKVIQKNQLSKGGITGTLVDVRLVLKTALETGATALILAHNHPSGTLKPSEADKQITQKLKSAALSLDIKVLDHLIITEKAYFSFADEALL</sequence>
<dbReference type="GO" id="GO:0006508">
    <property type="term" value="P:proteolysis"/>
    <property type="evidence" value="ECO:0007669"/>
    <property type="project" value="UniProtKB-KW"/>
</dbReference>
<dbReference type="InterPro" id="IPR025657">
    <property type="entry name" value="RadC_JAB"/>
</dbReference>
<dbReference type="GO" id="GO:0008237">
    <property type="term" value="F:metallopeptidase activity"/>
    <property type="evidence" value="ECO:0007669"/>
    <property type="project" value="UniProtKB-KW"/>
</dbReference>
<keyword evidence="1" id="KW-0645">Protease</keyword>
<evidence type="ECO:0000313" key="9">
    <source>
        <dbReference type="Proteomes" id="UP000251545"/>
    </source>
</evidence>
<dbReference type="InterPro" id="IPR037518">
    <property type="entry name" value="MPN"/>
</dbReference>
<accession>A0A362WX33</accession>
<keyword evidence="5" id="KW-0482">Metalloprotease</keyword>
<keyword evidence="2" id="KW-0479">Metal-binding</keyword>
<dbReference type="InterPro" id="IPR001405">
    <property type="entry name" value="UPF0758"/>
</dbReference>
<dbReference type="PANTHER" id="PTHR30471:SF3">
    <property type="entry name" value="UPF0758 PROTEIN YEES-RELATED"/>
    <property type="match status" value="1"/>
</dbReference>
<dbReference type="Proteomes" id="UP000251545">
    <property type="component" value="Unassembled WGS sequence"/>
</dbReference>